<dbReference type="EMBL" id="JBHRTS010000002">
    <property type="protein sequence ID" value="MFC3193418.1"/>
    <property type="molecule type" value="Genomic_DNA"/>
</dbReference>
<proteinExistence type="predicted"/>
<reference evidence="3" key="1">
    <citation type="journal article" date="2019" name="Int. J. Syst. Evol. Microbiol.">
        <title>The Global Catalogue of Microorganisms (GCM) 10K type strain sequencing project: providing services to taxonomists for standard genome sequencing and annotation.</title>
        <authorList>
            <consortium name="The Broad Institute Genomics Platform"/>
            <consortium name="The Broad Institute Genome Sequencing Center for Infectious Disease"/>
            <person name="Wu L."/>
            <person name="Ma J."/>
        </authorList>
    </citation>
    <scope>NUCLEOTIDE SEQUENCE [LARGE SCALE GENOMIC DNA]</scope>
    <source>
        <strain evidence="3">KCTC 42953</strain>
    </source>
</reference>
<evidence type="ECO:0008006" key="4">
    <source>
        <dbReference type="Google" id="ProtNLM"/>
    </source>
</evidence>
<dbReference type="SUPFAM" id="SSF51126">
    <property type="entry name" value="Pectin lyase-like"/>
    <property type="match status" value="1"/>
</dbReference>
<feature type="chain" id="PRO_5046319956" description="CSLREA domain-containing protein" evidence="1">
    <location>
        <begin position="23"/>
        <end position="591"/>
    </location>
</feature>
<gene>
    <name evidence="2" type="ORF">ACFODZ_04075</name>
</gene>
<dbReference type="Proteomes" id="UP001595533">
    <property type="component" value="Unassembled WGS sequence"/>
</dbReference>
<dbReference type="RefSeq" id="WP_077410153.1">
    <property type="nucleotide sequence ID" value="NZ_JBHRTS010000002.1"/>
</dbReference>
<feature type="signal peptide" evidence="1">
    <location>
        <begin position="1"/>
        <end position="22"/>
    </location>
</feature>
<organism evidence="2 3">
    <name type="scientific">Marinicella sediminis</name>
    <dbReference type="NCBI Taxonomy" id="1792834"/>
    <lineage>
        <taxon>Bacteria</taxon>
        <taxon>Pseudomonadati</taxon>
        <taxon>Pseudomonadota</taxon>
        <taxon>Gammaproteobacteria</taxon>
        <taxon>Lysobacterales</taxon>
        <taxon>Marinicellaceae</taxon>
        <taxon>Marinicella</taxon>
    </lineage>
</organism>
<sequence>MNNRMHLLWLMVSCVAFQPARADIWVGADNNCQFQSIQSALNLLETGSDSVIKIANNINNGVYLENLTLDLSNAPGSMLIQGGYDSCEGNFIATPVTIDGGSNGPVFQITGDGDTQSLNLSKLVIKNGLFDPVDERSGGLNVIGDELRLLLNEVTISQNSGWKGGGFFARGVNQTVNMYHVNMFNNTAQNGGGLACELSRVSLFEETGIAFNTAASGLPDQGNGGGVYADSGCVVALYTGDQSVAGFAGIVGNQASTHGGGVYVQGQGLFSTVRLSADVIPVIKENLADSNNDGNGFGGGVYVTGDGSVATLNQAVVTDNAAANGGAVAAELLGRVNIYPASTSCAMNQPCTRFTGNTAGANVSGVSVGAGGAFYATTGAYMRVVRSLIEEHRADSGVVAAVNSGGYISYASSLITDNGGPAQAGLSDNYLLLSIDDDSRITLGNVTLANNQINESLMLLAFGATMDVEYSIITDASADVLESFNDSGQPVFSSYKCSVLHEIQSISGADINTQNVQSVVDHFVDSAGRDYHLDPASPAVDLCADSTSWNVDIDGQDWALDDPDVANLHGAFDAGADETYRSDVLFADDFD</sequence>
<comment type="caution">
    <text evidence="2">The sequence shown here is derived from an EMBL/GenBank/DDBJ whole genome shotgun (WGS) entry which is preliminary data.</text>
</comment>
<accession>A0ABV7JB26</accession>
<keyword evidence="1" id="KW-0732">Signal</keyword>
<name>A0ABV7JB26_9GAMM</name>
<dbReference type="InterPro" id="IPR011050">
    <property type="entry name" value="Pectin_lyase_fold/virulence"/>
</dbReference>
<evidence type="ECO:0000256" key="1">
    <source>
        <dbReference type="SAM" id="SignalP"/>
    </source>
</evidence>
<evidence type="ECO:0000313" key="3">
    <source>
        <dbReference type="Proteomes" id="UP001595533"/>
    </source>
</evidence>
<evidence type="ECO:0000313" key="2">
    <source>
        <dbReference type="EMBL" id="MFC3193418.1"/>
    </source>
</evidence>
<protein>
    <recommendedName>
        <fullName evidence="4">CSLREA domain-containing protein</fullName>
    </recommendedName>
</protein>
<keyword evidence="3" id="KW-1185">Reference proteome</keyword>